<evidence type="ECO:0000313" key="1">
    <source>
        <dbReference type="EMBL" id="SFB28703.1"/>
    </source>
</evidence>
<reference evidence="1 2" key="1">
    <citation type="submission" date="2016-10" db="EMBL/GenBank/DDBJ databases">
        <authorList>
            <person name="de Groot N.N."/>
        </authorList>
    </citation>
    <scope>NUCLEOTIDE SEQUENCE [LARGE SCALE GENOMIC DNA]</scope>
    <source>
        <strain evidence="1 2">CGMCC 1.3702</strain>
    </source>
</reference>
<proteinExistence type="predicted"/>
<dbReference type="Proteomes" id="UP000198642">
    <property type="component" value="Unassembled WGS sequence"/>
</dbReference>
<protein>
    <submittedName>
        <fullName evidence="1">Uncharacterized protein</fullName>
    </submittedName>
</protein>
<dbReference type="EMBL" id="FOJW01000013">
    <property type="protein sequence ID" value="SFB28703.1"/>
    <property type="molecule type" value="Genomic_DNA"/>
</dbReference>
<organism evidence="1 2">
    <name type="scientific">Lentibacillus halodurans</name>
    <dbReference type="NCBI Taxonomy" id="237679"/>
    <lineage>
        <taxon>Bacteria</taxon>
        <taxon>Bacillati</taxon>
        <taxon>Bacillota</taxon>
        <taxon>Bacilli</taxon>
        <taxon>Bacillales</taxon>
        <taxon>Bacillaceae</taxon>
        <taxon>Lentibacillus</taxon>
    </lineage>
</organism>
<sequence length="56" mass="6376">MLVWVLKDNDANYFYEKLGGQKLDTTDFTIVGANLNETAYGWPDITVLTKEVSDDF</sequence>
<gene>
    <name evidence="1" type="ORF">SAMN04488072_11344</name>
</gene>
<dbReference type="STRING" id="237679.SAMN04488072_11344"/>
<keyword evidence="2" id="KW-1185">Reference proteome</keyword>
<name>A0A1I0ZX77_9BACI</name>
<dbReference type="AlphaFoldDB" id="A0A1I0ZX77"/>
<evidence type="ECO:0000313" key="2">
    <source>
        <dbReference type="Proteomes" id="UP000198642"/>
    </source>
</evidence>
<accession>A0A1I0ZX77</accession>